<feature type="signal peptide" evidence="10">
    <location>
        <begin position="1"/>
        <end position="20"/>
    </location>
</feature>
<feature type="transmembrane region" description="Helical" evidence="9">
    <location>
        <begin position="479"/>
        <end position="506"/>
    </location>
</feature>
<dbReference type="Gene3D" id="1.20.1070.10">
    <property type="entry name" value="Rhodopsin 7-helix transmembrane proteins"/>
    <property type="match status" value="1"/>
</dbReference>
<dbReference type="Proteomes" id="UP000507470">
    <property type="component" value="Unassembled WGS sequence"/>
</dbReference>
<dbReference type="SUPFAM" id="SSF81321">
    <property type="entry name" value="Family A G protein-coupled receptor-like"/>
    <property type="match status" value="1"/>
</dbReference>
<comment type="subcellular location">
    <subcellularLocation>
        <location evidence="1">Membrane</location>
        <topology evidence="1">Multi-pass membrane protein</topology>
    </subcellularLocation>
</comment>
<name>A0A6J8ED37_MYTCO</name>
<dbReference type="EMBL" id="CACVKT020008726">
    <property type="protein sequence ID" value="CAC5416961.1"/>
    <property type="molecule type" value="Genomic_DNA"/>
</dbReference>
<dbReference type="Pfam" id="PF00001">
    <property type="entry name" value="7tm_1"/>
    <property type="match status" value="1"/>
</dbReference>
<organism evidence="12 13">
    <name type="scientific">Mytilus coruscus</name>
    <name type="common">Sea mussel</name>
    <dbReference type="NCBI Taxonomy" id="42192"/>
    <lineage>
        <taxon>Eukaryota</taxon>
        <taxon>Metazoa</taxon>
        <taxon>Spiralia</taxon>
        <taxon>Lophotrochozoa</taxon>
        <taxon>Mollusca</taxon>
        <taxon>Bivalvia</taxon>
        <taxon>Autobranchia</taxon>
        <taxon>Pteriomorphia</taxon>
        <taxon>Mytilida</taxon>
        <taxon>Mytiloidea</taxon>
        <taxon>Mytilidae</taxon>
        <taxon>Mytilinae</taxon>
        <taxon>Mytilus</taxon>
    </lineage>
</organism>
<feature type="chain" id="PRO_5027050641" evidence="10">
    <location>
        <begin position="21"/>
        <end position="593"/>
    </location>
</feature>
<feature type="domain" description="G-protein coupled receptors family 1 profile" evidence="11">
    <location>
        <begin position="272"/>
        <end position="542"/>
    </location>
</feature>
<keyword evidence="2 9" id="KW-0812">Transmembrane</keyword>
<dbReference type="InterPro" id="IPR017452">
    <property type="entry name" value="GPCR_Rhodpsn_7TM"/>
</dbReference>
<evidence type="ECO:0000256" key="2">
    <source>
        <dbReference type="ARBA" id="ARBA00022692"/>
    </source>
</evidence>
<evidence type="ECO:0000256" key="1">
    <source>
        <dbReference type="ARBA" id="ARBA00004141"/>
    </source>
</evidence>
<evidence type="ECO:0000256" key="10">
    <source>
        <dbReference type="SAM" id="SignalP"/>
    </source>
</evidence>
<evidence type="ECO:0000256" key="5">
    <source>
        <dbReference type="ARBA" id="ARBA00023136"/>
    </source>
</evidence>
<evidence type="ECO:0000313" key="13">
    <source>
        <dbReference type="Proteomes" id="UP000507470"/>
    </source>
</evidence>
<protein>
    <submittedName>
        <fullName evidence="12">EBI2</fullName>
    </submittedName>
</protein>
<proteinExistence type="predicted"/>
<feature type="transmembrane region" description="Helical" evidence="9">
    <location>
        <begin position="438"/>
        <end position="458"/>
    </location>
</feature>
<keyword evidence="7" id="KW-0807">Transducer</keyword>
<feature type="region of interest" description="Disordered" evidence="8">
    <location>
        <begin position="564"/>
        <end position="593"/>
    </location>
</feature>
<evidence type="ECO:0000256" key="8">
    <source>
        <dbReference type="SAM" id="MobiDB-lite"/>
    </source>
</evidence>
<evidence type="ECO:0000256" key="3">
    <source>
        <dbReference type="ARBA" id="ARBA00022989"/>
    </source>
</evidence>
<feature type="transmembrane region" description="Helical" evidence="9">
    <location>
        <begin position="257"/>
        <end position="281"/>
    </location>
</feature>
<accession>A0A6J8ED37</accession>
<evidence type="ECO:0000313" key="12">
    <source>
        <dbReference type="EMBL" id="CAC5416961.1"/>
    </source>
</evidence>
<feature type="transmembrane region" description="Helical" evidence="9">
    <location>
        <begin position="518"/>
        <end position="545"/>
    </location>
</feature>
<dbReference type="PANTHER" id="PTHR24243:SF208">
    <property type="entry name" value="PYROKININ-1 RECEPTOR"/>
    <property type="match status" value="1"/>
</dbReference>
<reference evidence="12 13" key="1">
    <citation type="submission" date="2020-06" db="EMBL/GenBank/DDBJ databases">
        <authorList>
            <person name="Li R."/>
            <person name="Bekaert M."/>
        </authorList>
    </citation>
    <scope>NUCLEOTIDE SEQUENCE [LARGE SCALE GENOMIC DNA]</scope>
    <source>
        <strain evidence="13">wild</strain>
    </source>
</reference>
<dbReference type="InterPro" id="IPR000276">
    <property type="entry name" value="GPCR_Rhodpsn"/>
</dbReference>
<dbReference type="GO" id="GO:0016020">
    <property type="term" value="C:membrane"/>
    <property type="evidence" value="ECO:0007669"/>
    <property type="project" value="UniProtKB-SubCell"/>
</dbReference>
<sequence>MVGVRYFVFLVVTRTFLTYGSNVLDCQRVKTGLNLDGKYYRITQFKDFNLFRFIDSEHFSFFFLRLAAGCMAHLQEKQKVGRFIEISSSDIESILQKDSCLNESEFCHMANNTHGLSVRFVDTKPIPYFSELNVYYVDKYCTESLLSVIERKGNNFSLSDFTNDLQYDKLDCKRYLRFNEEKNFVQTKPRNDRVNLELSALDIIDTNVLRLTNLQCLQLPNTYFSSFDVNDAWKPGSCSFDINLECKKKWIFMAEPVWHYIQLMLTIEITLVNTFVCFLFLQKKNRSPVTILLSALAVSDSLSNFLTVIPDAIGIHSYPDDMEIGQYNVLHWNLPYTMCDMILILNALASSFHMISAALTVALCAQKVIVIMFPMKGKHIMTLKCSMGTTLIIFFISHLLQIPEIVAMTKNSRRLSDTCCYSFSYTVDNVHIHFRKGFHTIFIVFMCVVTACTTYICCKLTCLRKNLPWSDSSSTKAKYLKSATTVVIICIVFIASELLNLLFFIKYAYSGDFANSEIWWYIFANIRPVSAQIGCSINFFAYLLISQQIREVFRKQLGRIGKCSKKTEKKSNSSEMTQINDSKTQSRKATRSR</sequence>
<evidence type="ECO:0000256" key="7">
    <source>
        <dbReference type="ARBA" id="ARBA00023224"/>
    </source>
</evidence>
<keyword evidence="5 9" id="KW-0472">Membrane</keyword>
<evidence type="ECO:0000256" key="9">
    <source>
        <dbReference type="SAM" id="Phobius"/>
    </source>
</evidence>
<dbReference type="GO" id="GO:0004930">
    <property type="term" value="F:G protein-coupled receptor activity"/>
    <property type="evidence" value="ECO:0007669"/>
    <property type="project" value="UniProtKB-KW"/>
</dbReference>
<feature type="transmembrane region" description="Helical" evidence="9">
    <location>
        <begin position="385"/>
        <end position="402"/>
    </location>
</feature>
<keyword evidence="10" id="KW-0732">Signal</keyword>
<feature type="transmembrane region" description="Helical" evidence="9">
    <location>
        <begin position="341"/>
        <end position="364"/>
    </location>
</feature>
<dbReference type="PROSITE" id="PS50262">
    <property type="entry name" value="G_PROTEIN_RECEP_F1_2"/>
    <property type="match status" value="1"/>
</dbReference>
<keyword evidence="6" id="KW-0675">Receptor</keyword>
<keyword evidence="13" id="KW-1185">Reference proteome</keyword>
<dbReference type="OrthoDB" id="6188307at2759"/>
<feature type="transmembrane region" description="Helical" evidence="9">
    <location>
        <begin position="288"/>
        <end position="309"/>
    </location>
</feature>
<keyword evidence="4" id="KW-0297">G-protein coupled receptor</keyword>
<dbReference type="PANTHER" id="PTHR24243">
    <property type="entry name" value="G-PROTEIN COUPLED RECEPTOR"/>
    <property type="match status" value="1"/>
</dbReference>
<dbReference type="AlphaFoldDB" id="A0A6J8ED37"/>
<evidence type="ECO:0000256" key="4">
    <source>
        <dbReference type="ARBA" id="ARBA00023040"/>
    </source>
</evidence>
<evidence type="ECO:0000256" key="6">
    <source>
        <dbReference type="ARBA" id="ARBA00023170"/>
    </source>
</evidence>
<evidence type="ECO:0000259" key="11">
    <source>
        <dbReference type="PROSITE" id="PS50262"/>
    </source>
</evidence>
<gene>
    <name evidence="12" type="ORF">MCOR_49529</name>
</gene>
<keyword evidence="3 9" id="KW-1133">Transmembrane helix</keyword>